<keyword evidence="1" id="KW-0812">Transmembrane</keyword>
<evidence type="ECO:0000256" key="1">
    <source>
        <dbReference type="SAM" id="Phobius"/>
    </source>
</evidence>
<dbReference type="Proteomes" id="UP000475325">
    <property type="component" value="Unassembled WGS sequence"/>
</dbReference>
<keyword evidence="1" id="KW-0472">Membrane</keyword>
<protein>
    <submittedName>
        <fullName evidence="2">Uncharacterized protein</fullName>
    </submittedName>
</protein>
<comment type="caution">
    <text evidence="2">The sequence shown here is derived from an EMBL/GenBank/DDBJ whole genome shotgun (WGS) entry which is preliminary data.</text>
</comment>
<evidence type="ECO:0000313" key="2">
    <source>
        <dbReference type="EMBL" id="KAF3098190.1"/>
    </source>
</evidence>
<proteinExistence type="predicted"/>
<evidence type="ECO:0000313" key="3">
    <source>
        <dbReference type="Proteomes" id="UP000475325"/>
    </source>
</evidence>
<reference evidence="2 3" key="1">
    <citation type="submission" date="2019-06" db="EMBL/GenBank/DDBJ databases">
        <authorList>
            <person name="Palmer J.M."/>
        </authorList>
    </citation>
    <scope>NUCLEOTIDE SEQUENCE [LARGE SCALE GENOMIC DNA]</scope>
    <source>
        <strain evidence="2 3">TWF102</strain>
    </source>
</reference>
<accession>A0A7C8NC82</accession>
<organism evidence="2 3">
    <name type="scientific">Orbilia oligospora</name>
    <name type="common">Nematode-trapping fungus</name>
    <name type="synonym">Arthrobotrys oligospora</name>
    <dbReference type="NCBI Taxonomy" id="2813651"/>
    <lineage>
        <taxon>Eukaryota</taxon>
        <taxon>Fungi</taxon>
        <taxon>Dikarya</taxon>
        <taxon>Ascomycota</taxon>
        <taxon>Pezizomycotina</taxon>
        <taxon>Orbiliomycetes</taxon>
        <taxon>Orbiliales</taxon>
        <taxon>Orbiliaceae</taxon>
        <taxon>Orbilia</taxon>
    </lineage>
</organism>
<name>A0A7C8NC82_ORBOL</name>
<gene>
    <name evidence="2" type="ORF">TWF102_006178</name>
</gene>
<keyword evidence="1" id="KW-1133">Transmembrane helix</keyword>
<sequence length="343" mass="38104">MPAEYLRLQPGDHGEVDSGDEHYIPVSETLLKRISRSHSSTTKGSRKPCAIWSAITIVGILTLIIGTAMHNGFGYADLNVQIERDKGETLSAETVALSTSTPSKDDGADRPLILYAYHESPNARQNAIFFIHHGLHSAADFIFILNGHTNLTLLIPSAPNIRIIQRTNTCYDLGAYAKVTDRNKLVGMTFNCEPIYGVRHLQSMIFATDRIGINTLLPVMSTCFPNWLSAVYGESNSTRAIINAGYTVSAMMTSFASQENYADECKHGDILLEGAYFGDNLHPYETIFQKANRNFGKDVLSRLTEWTDLAGYSSYEVCGKKKEELKPQGGWGRWEEAREMGYS</sequence>
<dbReference type="EMBL" id="WIQW01000032">
    <property type="protein sequence ID" value="KAF3098190.1"/>
    <property type="molecule type" value="Genomic_DNA"/>
</dbReference>
<feature type="transmembrane region" description="Helical" evidence="1">
    <location>
        <begin position="49"/>
        <end position="69"/>
    </location>
</feature>
<dbReference type="AlphaFoldDB" id="A0A7C8NC82"/>